<dbReference type="InterPro" id="IPR036259">
    <property type="entry name" value="MFS_trans_sf"/>
</dbReference>
<dbReference type="OrthoDB" id="6612291at2759"/>
<evidence type="ECO:0000256" key="6">
    <source>
        <dbReference type="SAM" id="Phobius"/>
    </source>
</evidence>
<comment type="similarity">
    <text evidence="2">Belongs to the major facilitator superfamily. Sugar transporter (TC 2.A.1.1) family.</text>
</comment>
<dbReference type="Proteomes" id="UP000019478">
    <property type="component" value="Unassembled WGS sequence"/>
</dbReference>
<keyword evidence="4 6" id="KW-1133">Transmembrane helix</keyword>
<dbReference type="HOGENOM" id="CLU_001265_30_13_1"/>
<dbReference type="InterPro" id="IPR005828">
    <property type="entry name" value="MFS_sugar_transport-like"/>
</dbReference>
<feature type="transmembrane region" description="Helical" evidence="6">
    <location>
        <begin position="63"/>
        <end position="81"/>
    </location>
</feature>
<evidence type="ECO:0000256" key="3">
    <source>
        <dbReference type="ARBA" id="ARBA00022692"/>
    </source>
</evidence>
<feature type="domain" description="Major facilitator superfamily (MFS) profile" evidence="7">
    <location>
        <begin position="8"/>
        <end position="468"/>
    </location>
</feature>
<dbReference type="GeneID" id="19168013"/>
<dbReference type="InterPro" id="IPR050360">
    <property type="entry name" value="MFS_Sugar_Transporters"/>
</dbReference>
<evidence type="ECO:0000256" key="1">
    <source>
        <dbReference type="ARBA" id="ARBA00004141"/>
    </source>
</evidence>
<dbReference type="GO" id="GO:0016020">
    <property type="term" value="C:membrane"/>
    <property type="evidence" value="ECO:0007669"/>
    <property type="project" value="UniProtKB-SubCell"/>
</dbReference>
<keyword evidence="5 6" id="KW-0472">Membrane</keyword>
<keyword evidence="3 6" id="KW-0812">Transmembrane</keyword>
<feature type="transmembrane region" description="Helical" evidence="6">
    <location>
        <begin position="345"/>
        <end position="364"/>
    </location>
</feature>
<feature type="transmembrane region" description="Helical" evidence="6">
    <location>
        <begin position="151"/>
        <end position="170"/>
    </location>
</feature>
<feature type="transmembrane region" description="Helical" evidence="6">
    <location>
        <begin position="12"/>
        <end position="43"/>
    </location>
</feature>
<evidence type="ECO:0000313" key="8">
    <source>
        <dbReference type="EMBL" id="EXJ86934.1"/>
    </source>
</evidence>
<feature type="transmembrane region" description="Helical" evidence="6">
    <location>
        <begin position="317"/>
        <end position="338"/>
    </location>
</feature>
<evidence type="ECO:0000313" key="9">
    <source>
        <dbReference type="Proteomes" id="UP000019478"/>
    </source>
</evidence>
<feature type="transmembrane region" description="Helical" evidence="6">
    <location>
        <begin position="415"/>
        <end position="437"/>
    </location>
</feature>
<dbReference type="RefSeq" id="XP_007732213.1">
    <property type="nucleotide sequence ID" value="XM_007734023.1"/>
</dbReference>
<dbReference type="Gene3D" id="1.20.1250.20">
    <property type="entry name" value="MFS general substrate transporter like domains"/>
    <property type="match status" value="1"/>
</dbReference>
<dbReference type="PROSITE" id="PS00216">
    <property type="entry name" value="SUGAR_TRANSPORT_1"/>
    <property type="match status" value="1"/>
</dbReference>
<dbReference type="EMBL" id="AMGY01000003">
    <property type="protein sequence ID" value="EXJ86934.1"/>
    <property type="molecule type" value="Genomic_DNA"/>
</dbReference>
<protein>
    <recommendedName>
        <fullName evidence="7">Major facilitator superfamily (MFS) profile domain-containing protein</fullName>
    </recommendedName>
</protein>
<dbReference type="PANTHER" id="PTHR48022">
    <property type="entry name" value="PLASTIDIC GLUCOSE TRANSPORTER 4"/>
    <property type="match status" value="1"/>
</dbReference>
<name>W9YXC0_9EURO</name>
<accession>W9YXC0</accession>
<dbReference type="InterPro" id="IPR020846">
    <property type="entry name" value="MFS_dom"/>
</dbReference>
<dbReference type="InterPro" id="IPR005829">
    <property type="entry name" value="Sugar_transporter_CS"/>
</dbReference>
<evidence type="ECO:0000256" key="4">
    <source>
        <dbReference type="ARBA" id="ARBA00022989"/>
    </source>
</evidence>
<dbReference type="PANTHER" id="PTHR48022:SF38">
    <property type="entry name" value="MAJOR FACILITATOR SUPERFAMILY (MFS) PROFILE DOMAIN-CONTAINING PROTEIN-RELATED"/>
    <property type="match status" value="1"/>
</dbReference>
<evidence type="ECO:0000256" key="2">
    <source>
        <dbReference type="ARBA" id="ARBA00010992"/>
    </source>
</evidence>
<dbReference type="GO" id="GO:0005351">
    <property type="term" value="F:carbohydrate:proton symporter activity"/>
    <property type="evidence" value="ECO:0007669"/>
    <property type="project" value="TreeGrafter"/>
</dbReference>
<dbReference type="PROSITE" id="PS50850">
    <property type="entry name" value="MFS"/>
    <property type="match status" value="1"/>
</dbReference>
<feature type="transmembrane region" description="Helical" evidence="6">
    <location>
        <begin position="379"/>
        <end position="403"/>
    </location>
</feature>
<comment type="caution">
    <text evidence="8">The sequence shown here is derived from an EMBL/GenBank/DDBJ whole genome shotgun (WGS) entry which is preliminary data.</text>
</comment>
<sequence length="515" mass="56368">MGKILPSISLYNWAIVMLMALGTTSVSYALSSISGALGQASFYVSMDLVGDATAPGYAQTSNYIAACTGCLLAGGFAGVLFNAWAADILGRRLACQVGAVVLTLGGALQGGATNRSMLLGGRFVAGLGMGALWTTIPMYQAEISTPQSRGFMVSMTGVMFALGYMLSGWINFATYYAGQKDPSSTFPWRFPLAFQAAPALVMLLFSPLLPESPRWLLQKDRHGEALAITRRLHHSKTDINDSFARREYIQMSKQMLHDTRVQQQIGSFYIFRTASNRKRCYLAFGLLWGCQWMGLTVVGTYGVLVYSSLGMTGSLPLLLQALWVTISLPGNSFTALYVDRVGRRTLLLIGAIAILVCLCFNTALQAEYLGTSNRAGQRASIFFIFLMIVFWAGCVDATQFVYLSEIWPSHLRAQGQTLGMAGWMLSGIILLVAAPIAMDHIGWKFTLINICCTFVFVFCLYFFYPETRGKSIEDINALFGDEVVLHLEDATDEEGDMSKEGIVQELEMEEGSKQA</sequence>
<feature type="transmembrane region" description="Helical" evidence="6">
    <location>
        <begin position="281"/>
        <end position="305"/>
    </location>
</feature>
<keyword evidence="9" id="KW-1185">Reference proteome</keyword>
<dbReference type="SUPFAM" id="SSF103473">
    <property type="entry name" value="MFS general substrate transporter"/>
    <property type="match status" value="1"/>
</dbReference>
<reference evidence="8 9" key="1">
    <citation type="submission" date="2013-03" db="EMBL/GenBank/DDBJ databases">
        <title>The Genome Sequence of Capronia epimyces CBS 606.96.</title>
        <authorList>
            <consortium name="The Broad Institute Genomics Platform"/>
            <person name="Cuomo C."/>
            <person name="de Hoog S."/>
            <person name="Gorbushina A."/>
            <person name="Walker B."/>
            <person name="Young S.K."/>
            <person name="Zeng Q."/>
            <person name="Gargeya S."/>
            <person name="Fitzgerald M."/>
            <person name="Haas B."/>
            <person name="Abouelleil A."/>
            <person name="Allen A.W."/>
            <person name="Alvarado L."/>
            <person name="Arachchi H.M."/>
            <person name="Berlin A.M."/>
            <person name="Chapman S.B."/>
            <person name="Gainer-Dewar J."/>
            <person name="Goldberg J."/>
            <person name="Griggs A."/>
            <person name="Gujja S."/>
            <person name="Hansen M."/>
            <person name="Howarth C."/>
            <person name="Imamovic A."/>
            <person name="Ireland A."/>
            <person name="Larimer J."/>
            <person name="McCowan C."/>
            <person name="Murphy C."/>
            <person name="Pearson M."/>
            <person name="Poon T.W."/>
            <person name="Priest M."/>
            <person name="Roberts A."/>
            <person name="Saif S."/>
            <person name="Shea T."/>
            <person name="Sisk P."/>
            <person name="Sykes S."/>
            <person name="Wortman J."/>
            <person name="Nusbaum C."/>
            <person name="Birren B."/>
        </authorList>
    </citation>
    <scope>NUCLEOTIDE SEQUENCE [LARGE SCALE GENOMIC DNA]</scope>
    <source>
        <strain evidence="8 9">CBS 606.96</strain>
    </source>
</reference>
<dbReference type="AlphaFoldDB" id="W9YXC0"/>
<comment type="subcellular location">
    <subcellularLocation>
        <location evidence="1">Membrane</location>
        <topology evidence="1">Multi-pass membrane protein</topology>
    </subcellularLocation>
</comment>
<organism evidence="8 9">
    <name type="scientific">Capronia epimyces CBS 606.96</name>
    <dbReference type="NCBI Taxonomy" id="1182542"/>
    <lineage>
        <taxon>Eukaryota</taxon>
        <taxon>Fungi</taxon>
        <taxon>Dikarya</taxon>
        <taxon>Ascomycota</taxon>
        <taxon>Pezizomycotina</taxon>
        <taxon>Eurotiomycetes</taxon>
        <taxon>Chaetothyriomycetidae</taxon>
        <taxon>Chaetothyriales</taxon>
        <taxon>Herpotrichiellaceae</taxon>
        <taxon>Capronia</taxon>
    </lineage>
</organism>
<feature type="transmembrane region" description="Helical" evidence="6">
    <location>
        <begin position="118"/>
        <end position="139"/>
    </location>
</feature>
<feature type="transmembrane region" description="Helical" evidence="6">
    <location>
        <begin position="443"/>
        <end position="464"/>
    </location>
</feature>
<proteinExistence type="inferred from homology"/>
<evidence type="ECO:0000256" key="5">
    <source>
        <dbReference type="ARBA" id="ARBA00023136"/>
    </source>
</evidence>
<gene>
    <name evidence="8" type="ORF">A1O3_03888</name>
</gene>
<evidence type="ECO:0000259" key="7">
    <source>
        <dbReference type="PROSITE" id="PS50850"/>
    </source>
</evidence>
<dbReference type="Pfam" id="PF00083">
    <property type="entry name" value="Sugar_tr"/>
    <property type="match status" value="1"/>
</dbReference>
<dbReference type="PROSITE" id="PS00217">
    <property type="entry name" value="SUGAR_TRANSPORT_2"/>
    <property type="match status" value="1"/>
</dbReference>
<dbReference type="eggNOG" id="KOG0254">
    <property type="taxonomic scope" value="Eukaryota"/>
</dbReference>